<dbReference type="InterPro" id="IPR048595">
    <property type="entry name" value="KCTD1-15-like_C"/>
</dbReference>
<reference evidence="3" key="1">
    <citation type="submission" date="2020-06" db="EMBL/GenBank/DDBJ databases">
        <title>Draft genome of Bugula neritina, a colonial animal packing powerful symbionts and potential medicines.</title>
        <authorList>
            <person name="Rayko M."/>
        </authorList>
    </citation>
    <scope>NUCLEOTIDE SEQUENCE [LARGE SCALE GENOMIC DNA]</scope>
    <source>
        <strain evidence="3">Kwan_BN1</strain>
    </source>
</reference>
<gene>
    <name evidence="3" type="ORF">EB796_017708</name>
</gene>
<evidence type="ECO:0000256" key="1">
    <source>
        <dbReference type="SAM" id="MobiDB-lite"/>
    </source>
</evidence>
<dbReference type="GO" id="GO:0051260">
    <property type="term" value="P:protein homooligomerization"/>
    <property type="evidence" value="ECO:0007669"/>
    <property type="project" value="InterPro"/>
</dbReference>
<proteinExistence type="predicted"/>
<evidence type="ECO:0000259" key="2">
    <source>
        <dbReference type="SMART" id="SM00225"/>
    </source>
</evidence>
<dbReference type="Gene3D" id="3.30.710.10">
    <property type="entry name" value="Potassium Channel Kv1.1, Chain A"/>
    <property type="match status" value="1"/>
</dbReference>
<evidence type="ECO:0000313" key="4">
    <source>
        <dbReference type="Proteomes" id="UP000593567"/>
    </source>
</evidence>
<dbReference type="EMBL" id="VXIV02002638">
    <property type="protein sequence ID" value="KAF6023990.1"/>
    <property type="molecule type" value="Genomic_DNA"/>
</dbReference>
<dbReference type="Pfam" id="PF20871">
    <property type="entry name" value="KCTD1-15_CTD"/>
    <property type="match status" value="1"/>
</dbReference>
<dbReference type="InterPro" id="IPR000210">
    <property type="entry name" value="BTB/POZ_dom"/>
</dbReference>
<dbReference type="SUPFAM" id="SSF54695">
    <property type="entry name" value="POZ domain"/>
    <property type="match status" value="1"/>
</dbReference>
<dbReference type="OrthoDB" id="2414723at2759"/>
<feature type="region of interest" description="Disordered" evidence="1">
    <location>
        <begin position="23"/>
        <end position="68"/>
    </location>
</feature>
<dbReference type="AlphaFoldDB" id="A0A7J7JCS1"/>
<dbReference type="Proteomes" id="UP000593567">
    <property type="component" value="Unassembled WGS sequence"/>
</dbReference>
<protein>
    <recommendedName>
        <fullName evidence="2">BTB domain-containing protein</fullName>
    </recommendedName>
</protein>
<dbReference type="SMART" id="SM00225">
    <property type="entry name" value="BTB"/>
    <property type="match status" value="1"/>
</dbReference>
<keyword evidence="4" id="KW-1185">Reference proteome</keyword>
<dbReference type="PANTHER" id="PTHR14499">
    <property type="entry name" value="POTASSIUM CHANNEL TETRAMERIZATION DOMAIN-CONTAINING"/>
    <property type="match status" value="1"/>
</dbReference>
<dbReference type="Pfam" id="PF02214">
    <property type="entry name" value="BTB_2"/>
    <property type="match status" value="1"/>
</dbReference>
<comment type="caution">
    <text evidence="3">The sequence shown here is derived from an EMBL/GenBank/DDBJ whole genome shotgun (WGS) entry which is preliminary data.</text>
</comment>
<dbReference type="InterPro" id="IPR011333">
    <property type="entry name" value="SKP1/BTB/POZ_sf"/>
</dbReference>
<accession>A0A7J7JCS1</accession>
<name>A0A7J7JCS1_BUGNE</name>
<dbReference type="InterPro" id="IPR003131">
    <property type="entry name" value="T1-type_BTB"/>
</dbReference>
<feature type="compositionally biased region" description="Low complexity" evidence="1">
    <location>
        <begin position="48"/>
        <end position="61"/>
    </location>
</feature>
<organism evidence="3 4">
    <name type="scientific">Bugula neritina</name>
    <name type="common">Brown bryozoan</name>
    <name type="synonym">Sertularia neritina</name>
    <dbReference type="NCBI Taxonomy" id="10212"/>
    <lineage>
        <taxon>Eukaryota</taxon>
        <taxon>Metazoa</taxon>
        <taxon>Spiralia</taxon>
        <taxon>Lophotrochozoa</taxon>
        <taxon>Bryozoa</taxon>
        <taxon>Gymnolaemata</taxon>
        <taxon>Cheilostomatida</taxon>
        <taxon>Flustrina</taxon>
        <taxon>Buguloidea</taxon>
        <taxon>Bugulidae</taxon>
        <taxon>Bugula</taxon>
    </lineage>
</organism>
<sequence length="295" mass="32803">MLDAILNTLYLQRHPQVMRNMELSERETPGTSGCVPPTTSKQIKRENGSSGSTSTAPSTATKRSYTPETVPYPVMTGVPKPAVPTKLTAPVHIDIGGTIYTSSLENLTKYPNSRLAKLFSGELPIILDTMKQHYFIDRDGPSFRYILQFLRSGKLTLPDKYRETEILLQEATYYELTELVEAIKLSSKNSQKSQKECLTISMCPDLGERICLSGRKATIEALFPEFSAAIGDARNSGWIMDSDHVIRFPINGFCKLNSIQVLERVMNNNFAVATSNGGGVEGQQFSDYLFTRDLV</sequence>
<feature type="domain" description="BTB" evidence="2">
    <location>
        <begin position="89"/>
        <end position="191"/>
    </location>
</feature>
<dbReference type="PANTHER" id="PTHR14499:SF67">
    <property type="entry name" value="BTB_POZ DOMAIN-CONTAINING PROTEIN TIWAZ"/>
    <property type="match status" value="1"/>
</dbReference>
<evidence type="ECO:0000313" key="3">
    <source>
        <dbReference type="EMBL" id="KAF6023990.1"/>
    </source>
</evidence>